<accession>A0A0F6QDB4</accession>
<dbReference type="AlphaFoldDB" id="A0A0F6QDB4"/>
<reference evidence="1" key="1">
    <citation type="submission" date="2015-02" db="EMBL/GenBank/DDBJ databases">
        <title>AsaGEI2b: a new variant of a genomic island revealed by the draft genome sequence of the Aeromonas salmonicida subsp. salmonicida JF3224 strain isolated from a wild fish in Switzerland.</title>
        <authorList>
            <person name="Emond-Rheault J.-G."/>
            <person name="Vincent A.T."/>
            <person name="Trudel M.V."/>
            <person name="Frey J."/>
            <person name="Frenette M."/>
            <person name="Charette S.J."/>
        </authorList>
    </citation>
    <scope>NUCLEOTIDE SEQUENCE</scope>
    <source>
        <strain evidence="1">JF3224</strain>
    </source>
</reference>
<dbReference type="RefSeq" id="WP_044303419.1">
    <property type="nucleotide sequence ID" value="NZ_JXTA01000008.1"/>
</dbReference>
<dbReference type="EMBL" id="KP861348">
    <property type="protein sequence ID" value="AKD43411.1"/>
    <property type="molecule type" value="Genomic_DNA"/>
</dbReference>
<proteinExistence type="predicted"/>
<protein>
    <submittedName>
        <fullName evidence="1">Uncharacterized protein</fullName>
    </submittedName>
</protein>
<name>A0A0F6QDB4_AERSS</name>
<evidence type="ECO:0000313" key="1">
    <source>
        <dbReference type="EMBL" id="AKD43411.1"/>
    </source>
</evidence>
<sequence>MTEKPTTRDLSTATQLGRVIAIMSDGKSRTLRDIERECWSRYGHADTQAAISARLREVCCHGWEKHSSNQNIDGKHVWHYRLSPFPTAEAVAAKAVAA</sequence>
<organism evidence="1">
    <name type="scientific">Aeromonas salmonicida subsp. salmonicida</name>
    <dbReference type="NCBI Taxonomy" id="29491"/>
    <lineage>
        <taxon>Bacteria</taxon>
        <taxon>Pseudomonadati</taxon>
        <taxon>Pseudomonadota</taxon>
        <taxon>Gammaproteobacteria</taxon>
        <taxon>Aeromonadales</taxon>
        <taxon>Aeromonadaceae</taxon>
        <taxon>Aeromonas</taxon>
    </lineage>
</organism>